<evidence type="ECO:0000256" key="1">
    <source>
        <dbReference type="ARBA" id="ARBA00022737"/>
    </source>
</evidence>
<gene>
    <name evidence="2" type="ORF">BB560_000268</name>
</gene>
<dbReference type="EMBL" id="MBFS01000026">
    <property type="protein sequence ID" value="PVV05218.1"/>
    <property type="molecule type" value="Genomic_DNA"/>
</dbReference>
<keyword evidence="1" id="KW-0677">Repeat</keyword>
<dbReference type="Proteomes" id="UP000245609">
    <property type="component" value="Unassembled WGS sequence"/>
</dbReference>
<accession>A0A2T9ZKV3</accession>
<name>A0A2T9ZKV3_9FUNG</name>
<dbReference type="AlphaFoldDB" id="A0A2T9ZKV3"/>
<reference evidence="2 3" key="1">
    <citation type="journal article" date="2018" name="MBio">
        <title>Comparative Genomics Reveals the Core Gene Toolbox for the Fungus-Insect Symbiosis.</title>
        <authorList>
            <person name="Wang Y."/>
            <person name="Stata M."/>
            <person name="Wang W."/>
            <person name="Stajich J.E."/>
            <person name="White M.M."/>
            <person name="Moncalvo J.M."/>
        </authorList>
    </citation>
    <scope>NUCLEOTIDE SEQUENCE [LARGE SCALE GENOMIC DNA]</scope>
    <source>
        <strain evidence="2 3">SC-DP-2</strain>
    </source>
</reference>
<keyword evidence="3" id="KW-1185">Reference proteome</keyword>
<dbReference type="Gene3D" id="1.25.40.10">
    <property type="entry name" value="Tetratricopeptide repeat domain"/>
    <property type="match status" value="1"/>
</dbReference>
<dbReference type="OrthoDB" id="185373at2759"/>
<sequence length="1159" mass="132322">MFRLYSIKNPILRSPNRFGHAVTPFSLLREMEIVHTCSPQPRIQYLNFSTTAHNLSLNSYIRKVINRTLDSESKKEEPKEGANDRISLNKPQESKDLLSGLKNAFFKNSNVFNTSYVGLIVALDAKHAEKAWSCFSQDYEKSLFELAVTNQNSKLWERVIENPQLIKTLDSSKVAEVKHILIQGTLVCHRLLKVFAREIQRQNYIISAESAVGNSNENDLHLSGRWGYRVSFVLNQLFSIKEWSKNIENFDFENDLNNAIQDFNPDLYEIDFEEYDTILDIISSYSIQKGYTGNTYPLIHYLKSDFDKDTSSKFTSDSDYFASAPLSLVRKISSIHESPVRLYTQTLKLMSKNYEISTKNIEDSLLLCLQSGDLVSAIEILKTFSNISTNDLIEIARTFKEKASHILPADIDISAENPTELPPQIDPDQVVEFPSVEYLEDILPFKIVPSSLMMYAIIGKIVLNLDPTKHQLENLSECKNQMNIAKNNTIKGIYHTVKKILDSDPKLQQQSVLPMQINLQNYSIYKNLASELNNGLYPTSILLSQLILSSLCVDDVPEALNAYESLKLFSLTINPNPNSDGTELESSDTGYYQHTISISVLEEMAKIAAKNGYHWLVSLILFDLKDFGYIPSKQITTLYFYSLINNPDFKLESFTRDIFKIVEFYKSETDDSTLATLLSEIYYSLADNNIVLSLDSLLNKNESYSKFNPLIDIYNKYYSESGISDSFEVTSALVKSLCSYHNEKWIEAAKSVIEKYLINNPEFEQILTVELMDAYNRVGDFAKALERFVSYLDKMNDKEDTFSIDLDLYGSAMKSYYLAKDYAQVIDIGKVIIGEGNDVKISKTSENADEEADSFSMVSGVNLKEVPEFVFDLMTDSYCKLGMMDPALRFLAKIRTEQIKSTSFMYASLISAYGRLKLPRQLALIAALANMDSNLSSRDTNYSVSNVLKKRDESIFNNTQPEVVDLDAHYYTALLESLANNQEKILAHQAWELACFKNIYPTPELVKAIFDLIGWSERKDYLDERTLMKHTSATFEDVSRNRKEYFPDSENPNAGRMPDLYKLGYVLEYLEKKGYELTTSNVKSLFEVLCKVRLYQDAVDFLINNKKYIESNKIMRKDNIDPTLEEDSLYSFAKNMLSLAGSDSLEAMEILECDISKIK</sequence>
<evidence type="ECO:0000313" key="3">
    <source>
        <dbReference type="Proteomes" id="UP000245609"/>
    </source>
</evidence>
<comment type="caution">
    <text evidence="2">The sequence shown here is derived from an EMBL/GenBank/DDBJ whole genome shotgun (WGS) entry which is preliminary data.</text>
</comment>
<evidence type="ECO:0000313" key="2">
    <source>
        <dbReference type="EMBL" id="PVV05218.1"/>
    </source>
</evidence>
<dbReference type="PANTHER" id="PTHR47942:SF63">
    <property type="entry name" value="PENTATRICOPEPTIDE REPEAT-CONTAINING PROTEIN"/>
    <property type="match status" value="1"/>
</dbReference>
<dbReference type="PANTHER" id="PTHR47942">
    <property type="entry name" value="TETRATRICOPEPTIDE REPEAT (TPR)-LIKE SUPERFAMILY PROTEIN-RELATED"/>
    <property type="match status" value="1"/>
</dbReference>
<organism evidence="2 3">
    <name type="scientific">Smittium megazygosporum</name>
    <dbReference type="NCBI Taxonomy" id="133381"/>
    <lineage>
        <taxon>Eukaryota</taxon>
        <taxon>Fungi</taxon>
        <taxon>Fungi incertae sedis</taxon>
        <taxon>Zoopagomycota</taxon>
        <taxon>Kickxellomycotina</taxon>
        <taxon>Harpellomycetes</taxon>
        <taxon>Harpellales</taxon>
        <taxon>Legeriomycetaceae</taxon>
        <taxon>Smittium</taxon>
    </lineage>
</organism>
<protein>
    <recommendedName>
        <fullName evidence="4">Pentacotripeptide-repeat region of PRORP domain-containing protein</fullName>
    </recommendedName>
</protein>
<dbReference type="InterPro" id="IPR051222">
    <property type="entry name" value="PPR/CCM1_RNA-binding"/>
</dbReference>
<evidence type="ECO:0008006" key="4">
    <source>
        <dbReference type="Google" id="ProtNLM"/>
    </source>
</evidence>
<dbReference type="InterPro" id="IPR011990">
    <property type="entry name" value="TPR-like_helical_dom_sf"/>
</dbReference>
<proteinExistence type="predicted"/>